<feature type="domain" description="Core-binding (CB)" evidence="13">
    <location>
        <begin position="1"/>
        <end position="87"/>
    </location>
</feature>
<evidence type="ECO:0000256" key="5">
    <source>
        <dbReference type="ARBA" id="ARBA00022618"/>
    </source>
</evidence>
<feature type="active site" evidence="11">
    <location>
        <position position="239"/>
    </location>
</feature>
<evidence type="ECO:0000259" key="12">
    <source>
        <dbReference type="PROSITE" id="PS51898"/>
    </source>
</evidence>
<keyword evidence="6 11" id="KW-0159">Chromosome partition</keyword>
<keyword evidence="4 11" id="KW-0963">Cytoplasm</keyword>
<evidence type="ECO:0000256" key="7">
    <source>
        <dbReference type="ARBA" id="ARBA00022908"/>
    </source>
</evidence>
<dbReference type="NCBIfam" id="NF001399">
    <property type="entry name" value="PRK00283.1"/>
    <property type="match status" value="1"/>
</dbReference>
<evidence type="ECO:0000313" key="15">
    <source>
        <dbReference type="Proteomes" id="UP000596063"/>
    </source>
</evidence>
<keyword evidence="7 11" id="KW-0229">DNA integration</keyword>
<dbReference type="EMBL" id="CP066167">
    <property type="protein sequence ID" value="QQD18064.1"/>
    <property type="molecule type" value="Genomic_DNA"/>
</dbReference>
<dbReference type="KEGG" id="snan:I6N98_17260"/>
<feature type="active site" evidence="11">
    <location>
        <position position="242"/>
    </location>
</feature>
<evidence type="ECO:0000256" key="8">
    <source>
        <dbReference type="ARBA" id="ARBA00023125"/>
    </source>
</evidence>
<keyword evidence="15" id="KW-1185">Reference proteome</keyword>
<dbReference type="GO" id="GO:0051301">
    <property type="term" value="P:cell division"/>
    <property type="evidence" value="ECO:0007669"/>
    <property type="project" value="UniProtKB-UniRule"/>
</dbReference>
<dbReference type="Pfam" id="PF00589">
    <property type="entry name" value="Phage_integrase"/>
    <property type="match status" value="1"/>
</dbReference>
<dbReference type="InterPro" id="IPR011931">
    <property type="entry name" value="Recomb_XerC"/>
</dbReference>
<keyword evidence="10 11" id="KW-0131">Cell cycle</keyword>
<dbReference type="InterPro" id="IPR013762">
    <property type="entry name" value="Integrase-like_cat_sf"/>
</dbReference>
<dbReference type="GO" id="GO:0005737">
    <property type="term" value="C:cytoplasm"/>
    <property type="evidence" value="ECO:0007669"/>
    <property type="project" value="UniProtKB-SubCell"/>
</dbReference>
<dbReference type="Gene3D" id="1.10.150.130">
    <property type="match status" value="1"/>
</dbReference>
<keyword evidence="5 11" id="KW-0132">Cell division</keyword>
<proteinExistence type="inferred from homology"/>
<dbReference type="NCBIfam" id="NF040815">
    <property type="entry name" value="recomb_XerA_Arch"/>
    <property type="match status" value="1"/>
</dbReference>
<feature type="active site" description="O-(3'-phospho-DNA)-tyrosine intermediate" evidence="11">
    <location>
        <position position="274"/>
    </location>
</feature>
<evidence type="ECO:0000256" key="3">
    <source>
        <dbReference type="ARBA" id="ARBA00015804"/>
    </source>
</evidence>
<gene>
    <name evidence="11 14" type="primary">xerC</name>
    <name evidence="14" type="ORF">I6N98_17260</name>
</gene>
<comment type="subunit">
    <text evidence="11">Forms a cyclic heterotetrameric complex composed of two molecules of XerC and two molecules of XerD.</text>
</comment>
<dbReference type="SUPFAM" id="SSF56349">
    <property type="entry name" value="DNA breaking-rejoining enzymes"/>
    <property type="match status" value="1"/>
</dbReference>
<reference evidence="14 15" key="1">
    <citation type="submission" date="2020-12" db="EMBL/GenBank/DDBJ databases">
        <authorList>
            <person name="Shan Y."/>
        </authorList>
    </citation>
    <scope>NUCLEOTIDE SEQUENCE [LARGE SCALE GENOMIC DNA]</scope>
    <source>
        <strain evidence="15">csc3.9</strain>
    </source>
</reference>
<protein>
    <recommendedName>
        <fullName evidence="3 11">Tyrosine recombinase XerC</fullName>
    </recommendedName>
</protein>
<dbReference type="RefSeq" id="WP_198569562.1">
    <property type="nucleotide sequence ID" value="NZ_CP066167.1"/>
</dbReference>
<dbReference type="InterPro" id="IPR002104">
    <property type="entry name" value="Integrase_catalytic"/>
</dbReference>
<evidence type="ECO:0000256" key="10">
    <source>
        <dbReference type="ARBA" id="ARBA00023306"/>
    </source>
</evidence>
<dbReference type="GO" id="GO:0007059">
    <property type="term" value="P:chromosome segregation"/>
    <property type="evidence" value="ECO:0007669"/>
    <property type="project" value="UniProtKB-UniRule"/>
</dbReference>
<evidence type="ECO:0000256" key="4">
    <source>
        <dbReference type="ARBA" id="ARBA00022490"/>
    </source>
</evidence>
<accession>A0A7T4R0H0</accession>
<comment type="function">
    <text evidence="11">Site-specific tyrosine recombinase, which acts by catalyzing the cutting and rejoining of the recombining DNA molecules. The XerC-XerD complex is essential to convert dimers of the bacterial chromosome into monomers to permit their segregation at cell division. It also contributes to the segregational stability of plasmids.</text>
</comment>
<dbReference type="HAMAP" id="MF_01808">
    <property type="entry name" value="Recomb_XerC_XerD"/>
    <property type="match status" value="1"/>
</dbReference>
<evidence type="ECO:0000256" key="11">
    <source>
        <dbReference type="HAMAP-Rule" id="MF_01808"/>
    </source>
</evidence>
<dbReference type="InterPro" id="IPR010998">
    <property type="entry name" value="Integrase_recombinase_N"/>
</dbReference>
<dbReference type="AlphaFoldDB" id="A0A7T4R0H0"/>
<evidence type="ECO:0000313" key="14">
    <source>
        <dbReference type="EMBL" id="QQD18064.1"/>
    </source>
</evidence>
<name>A0A7T4R0H0_9GAMM</name>
<dbReference type="InterPro" id="IPR050090">
    <property type="entry name" value="Tyrosine_recombinase_XerCD"/>
</dbReference>
<dbReference type="NCBIfam" id="TIGR02224">
    <property type="entry name" value="recomb_XerC"/>
    <property type="match status" value="1"/>
</dbReference>
<dbReference type="InterPro" id="IPR023009">
    <property type="entry name" value="Tyrosine_recombinase_XerC/XerD"/>
</dbReference>
<evidence type="ECO:0000256" key="1">
    <source>
        <dbReference type="ARBA" id="ARBA00004496"/>
    </source>
</evidence>
<dbReference type="GO" id="GO:0009037">
    <property type="term" value="F:tyrosine-based site-specific recombinase activity"/>
    <property type="evidence" value="ECO:0007669"/>
    <property type="project" value="UniProtKB-UniRule"/>
</dbReference>
<keyword evidence="9 11" id="KW-0233">DNA recombination</keyword>
<dbReference type="Pfam" id="PF02899">
    <property type="entry name" value="Phage_int_SAM_1"/>
    <property type="match status" value="1"/>
</dbReference>
<evidence type="ECO:0000256" key="9">
    <source>
        <dbReference type="ARBA" id="ARBA00023172"/>
    </source>
</evidence>
<dbReference type="InterPro" id="IPR011010">
    <property type="entry name" value="DNA_brk_join_enz"/>
</dbReference>
<dbReference type="Proteomes" id="UP000596063">
    <property type="component" value="Chromosome"/>
</dbReference>
<organism evidence="14 15">
    <name type="scientific">Spongiibacter nanhainus</name>
    <dbReference type="NCBI Taxonomy" id="2794344"/>
    <lineage>
        <taxon>Bacteria</taxon>
        <taxon>Pseudomonadati</taxon>
        <taxon>Pseudomonadota</taxon>
        <taxon>Gammaproteobacteria</taxon>
        <taxon>Cellvibrionales</taxon>
        <taxon>Spongiibacteraceae</taxon>
        <taxon>Spongiibacter</taxon>
    </lineage>
</organism>
<feature type="active site" evidence="11">
    <location>
        <position position="265"/>
    </location>
</feature>
<comment type="subcellular location">
    <subcellularLocation>
        <location evidence="1 11">Cytoplasm</location>
    </subcellularLocation>
</comment>
<dbReference type="InterPro" id="IPR044068">
    <property type="entry name" value="CB"/>
</dbReference>
<dbReference type="InterPro" id="IPR004107">
    <property type="entry name" value="Integrase_SAM-like_N"/>
</dbReference>
<sequence>MTLDSAVDQFLDYAATARRLSPHTLAGYRRDLTAFVEFCSEHGLQRSGDCDAGHIRQFVSKRRQQGASATTISRQLSALRSFFQYQLRQGHIKANPAQGISAPKRGRRLPGTLDVDQVKHALEFAGDRPIDLRDRAIMELFYSSGLRLAELASLDRYGVDLKEGLVTVTGKGNKRRTVPVGKMAVKALQQWLRHRDTMTSDDDALFLNNRGGRLGHRGIQARLSYRAKQQGLPQHLHPHKLRHSFASHMLESSGDLRAVQELLGHANLATTQIYTHLDFQHLAQVYDRSHPRANRKPRKPE</sequence>
<dbReference type="GO" id="GO:0003677">
    <property type="term" value="F:DNA binding"/>
    <property type="evidence" value="ECO:0007669"/>
    <property type="project" value="UniProtKB-UniRule"/>
</dbReference>
<dbReference type="GO" id="GO:0006313">
    <property type="term" value="P:DNA transposition"/>
    <property type="evidence" value="ECO:0007669"/>
    <property type="project" value="UniProtKB-UniRule"/>
</dbReference>
<feature type="active site" evidence="11">
    <location>
        <position position="147"/>
    </location>
</feature>
<dbReference type="PROSITE" id="PS51900">
    <property type="entry name" value="CB"/>
    <property type="match status" value="1"/>
</dbReference>
<dbReference type="Gene3D" id="1.10.443.10">
    <property type="entry name" value="Intergrase catalytic core"/>
    <property type="match status" value="1"/>
</dbReference>
<keyword evidence="8 11" id="KW-0238">DNA-binding</keyword>
<evidence type="ECO:0000256" key="2">
    <source>
        <dbReference type="ARBA" id="ARBA00006657"/>
    </source>
</evidence>
<evidence type="ECO:0000259" key="13">
    <source>
        <dbReference type="PROSITE" id="PS51900"/>
    </source>
</evidence>
<dbReference type="PANTHER" id="PTHR30349">
    <property type="entry name" value="PHAGE INTEGRASE-RELATED"/>
    <property type="match status" value="1"/>
</dbReference>
<dbReference type="PANTHER" id="PTHR30349:SF81">
    <property type="entry name" value="TYROSINE RECOMBINASE XERC"/>
    <property type="match status" value="1"/>
</dbReference>
<dbReference type="PROSITE" id="PS51898">
    <property type="entry name" value="TYR_RECOMBINASE"/>
    <property type="match status" value="1"/>
</dbReference>
<evidence type="ECO:0000256" key="6">
    <source>
        <dbReference type="ARBA" id="ARBA00022829"/>
    </source>
</evidence>
<dbReference type="CDD" id="cd00798">
    <property type="entry name" value="INT_XerDC_C"/>
    <property type="match status" value="1"/>
</dbReference>
<feature type="active site" evidence="11">
    <location>
        <position position="171"/>
    </location>
</feature>
<comment type="similarity">
    <text evidence="2 11">Belongs to the 'phage' integrase family. XerC subfamily.</text>
</comment>
<feature type="domain" description="Tyr recombinase" evidence="12">
    <location>
        <begin position="108"/>
        <end position="287"/>
    </location>
</feature>